<dbReference type="EMBL" id="GGEC01070757">
    <property type="protein sequence ID" value="MBX51241.1"/>
    <property type="molecule type" value="Transcribed_RNA"/>
</dbReference>
<name>A0A2P2P9F0_RHIMU</name>
<protein>
    <submittedName>
        <fullName evidence="1">Uncharacterized protein</fullName>
    </submittedName>
</protein>
<organism evidence="1">
    <name type="scientific">Rhizophora mucronata</name>
    <name type="common">Asiatic mangrove</name>
    <dbReference type="NCBI Taxonomy" id="61149"/>
    <lineage>
        <taxon>Eukaryota</taxon>
        <taxon>Viridiplantae</taxon>
        <taxon>Streptophyta</taxon>
        <taxon>Embryophyta</taxon>
        <taxon>Tracheophyta</taxon>
        <taxon>Spermatophyta</taxon>
        <taxon>Magnoliopsida</taxon>
        <taxon>eudicotyledons</taxon>
        <taxon>Gunneridae</taxon>
        <taxon>Pentapetalae</taxon>
        <taxon>rosids</taxon>
        <taxon>fabids</taxon>
        <taxon>Malpighiales</taxon>
        <taxon>Rhizophoraceae</taxon>
        <taxon>Rhizophora</taxon>
    </lineage>
</organism>
<accession>A0A2P2P9F0</accession>
<proteinExistence type="predicted"/>
<dbReference type="AlphaFoldDB" id="A0A2P2P9F0"/>
<reference evidence="1" key="1">
    <citation type="submission" date="2018-02" db="EMBL/GenBank/DDBJ databases">
        <title>Rhizophora mucronata_Transcriptome.</title>
        <authorList>
            <person name="Meera S.P."/>
            <person name="Sreeshan A."/>
            <person name="Augustine A."/>
        </authorList>
    </citation>
    <scope>NUCLEOTIDE SEQUENCE</scope>
    <source>
        <tissue evidence="1">Leaf</tissue>
    </source>
</reference>
<sequence length="28" mass="3243">MGFVIFHICLLGWNLILTLLIKAESFLH</sequence>
<evidence type="ECO:0000313" key="1">
    <source>
        <dbReference type="EMBL" id="MBX51241.1"/>
    </source>
</evidence>